<organism evidence="5 6">
    <name type="scientific">Vitrella brassicaformis (strain CCMP3155)</name>
    <dbReference type="NCBI Taxonomy" id="1169540"/>
    <lineage>
        <taxon>Eukaryota</taxon>
        <taxon>Sar</taxon>
        <taxon>Alveolata</taxon>
        <taxon>Colpodellida</taxon>
        <taxon>Vitrellaceae</taxon>
        <taxon>Vitrella</taxon>
    </lineage>
</organism>
<evidence type="ECO:0000256" key="3">
    <source>
        <dbReference type="SAM" id="MobiDB-lite"/>
    </source>
</evidence>
<dbReference type="Proteomes" id="UP000041254">
    <property type="component" value="Unassembled WGS sequence"/>
</dbReference>
<feature type="region of interest" description="Disordered" evidence="3">
    <location>
        <begin position="225"/>
        <end position="246"/>
    </location>
</feature>
<dbReference type="InterPro" id="IPR026755">
    <property type="entry name" value="Fam221a/b"/>
</dbReference>
<feature type="chain" id="PRO_5005190130" description="Protein FAM221A" evidence="4">
    <location>
        <begin position="17"/>
        <end position="366"/>
    </location>
</feature>
<dbReference type="EMBL" id="CDMY01000697">
    <property type="protein sequence ID" value="CEM30336.1"/>
    <property type="molecule type" value="Genomic_DNA"/>
</dbReference>
<dbReference type="Pfam" id="PF14753">
    <property type="entry name" value="FAM221"/>
    <property type="match status" value="1"/>
</dbReference>
<evidence type="ECO:0000256" key="2">
    <source>
        <dbReference type="ARBA" id="ARBA00039630"/>
    </source>
</evidence>
<protein>
    <recommendedName>
        <fullName evidence="2">Protein FAM221A</fullName>
    </recommendedName>
</protein>
<evidence type="ECO:0000256" key="1">
    <source>
        <dbReference type="ARBA" id="ARBA00011026"/>
    </source>
</evidence>
<keyword evidence="4" id="KW-0732">Signal</keyword>
<dbReference type="InParanoid" id="A0A0G4GK69"/>
<proteinExistence type="inferred from homology"/>
<evidence type="ECO:0000256" key="4">
    <source>
        <dbReference type="SAM" id="SignalP"/>
    </source>
</evidence>
<feature type="region of interest" description="Disordered" evidence="3">
    <location>
        <begin position="272"/>
        <end position="366"/>
    </location>
</feature>
<dbReference type="PANTHER" id="PTHR31214:SF2">
    <property type="entry name" value="PROTEIN FAM221A"/>
    <property type="match status" value="1"/>
</dbReference>
<comment type="similarity">
    <text evidence="1">Belongs to the FAM221 family.</text>
</comment>
<evidence type="ECO:0000313" key="6">
    <source>
        <dbReference type="Proteomes" id="UP000041254"/>
    </source>
</evidence>
<evidence type="ECO:0000313" key="5">
    <source>
        <dbReference type="EMBL" id="CEM30336.1"/>
    </source>
</evidence>
<gene>
    <name evidence="5" type="ORF">Vbra_2261</name>
</gene>
<name>A0A0G4GK69_VITBC</name>
<dbReference type="PANTHER" id="PTHR31214">
    <property type="entry name" value="PROTEIN FAM221A-RELATED"/>
    <property type="match status" value="1"/>
</dbReference>
<dbReference type="AlphaFoldDB" id="A0A0G4GK69"/>
<dbReference type="STRING" id="1169540.A0A0G4GK69"/>
<dbReference type="OrthoDB" id="330055at2759"/>
<feature type="signal peptide" evidence="4">
    <location>
        <begin position="1"/>
        <end position="16"/>
    </location>
</feature>
<accession>A0A0G4GK69</accession>
<dbReference type="VEuPathDB" id="CryptoDB:Vbra_2261"/>
<keyword evidence="6" id="KW-1185">Reference proteome</keyword>
<reference evidence="5 6" key="1">
    <citation type="submission" date="2014-11" db="EMBL/GenBank/DDBJ databases">
        <authorList>
            <person name="Zhu J."/>
            <person name="Qi W."/>
            <person name="Song R."/>
        </authorList>
    </citation>
    <scope>NUCLEOTIDE SEQUENCE [LARGE SCALE GENOMIC DNA]</scope>
</reference>
<sequence>MAILVLLLARIGSVRKGKEPQRGRQCATRQPRTKREERTEARTAAPGRLPHYLPVPVVVSMCAVKIPADADKHLNAYFEYLNLVGDTDGGALLSEEEYGKLQAKAAKAKENELHVYWRNTSTGMDCKIIGPSSKCFCGHRYRDHAWFETETKKVSCRMQGCRCLMFSYIPIHGSQDLKCRCKHSYEVHDARTKKCTQPSCSCSGFISRFTCGCGSSYENHETVFETRRERQARGLPVSTPAGTGPAALAPTGALNSYLSLADGVDREALIAPPMNQKGITGPAARKALRNESSPSSSSAAAASSPASSSPSRAADEQQDTIDLCMLASTPHKYASTGGVPSSSSRQPAMATRPAIRDTAGSRGRRH</sequence>
<feature type="region of interest" description="Disordered" evidence="3">
    <location>
        <begin position="18"/>
        <end position="44"/>
    </location>
</feature>
<feature type="compositionally biased region" description="Low complexity" evidence="3">
    <location>
        <begin position="292"/>
        <end position="312"/>
    </location>
</feature>